<dbReference type="Pfam" id="PF20669">
    <property type="entry name" value="Exo70_N"/>
    <property type="match status" value="1"/>
</dbReference>
<evidence type="ECO:0000313" key="7">
    <source>
        <dbReference type="Proteomes" id="UP000639772"/>
    </source>
</evidence>
<evidence type="ECO:0000259" key="5">
    <source>
        <dbReference type="Pfam" id="PF03081"/>
    </source>
</evidence>
<dbReference type="GO" id="GO:0006887">
    <property type="term" value="P:exocytosis"/>
    <property type="evidence" value="ECO:0007669"/>
    <property type="project" value="UniProtKB-KW"/>
</dbReference>
<accession>A0A835QIB1</accession>
<sequence>MNRKPYGSYRFLPYQTQTFGGELEVHLIRLQYAVMNRTNATAEAIPPAEVNELEEAEQLILRWDPSASPPGDRMLFDGGDRAEAERYLRAVDEVRRAVRSSPLGANSSPRKSLTPGSAIQIAMVRLEDEFRHILVTKASAFEIDSLIDLGSLSLTRTRSDDQMPVDPDLAEADTEDGSIHLGRTEGSSGNLATSNVSSYRSTSSVHEVDLLPVDAILDLRSIAERMIASSYGRECFQVYGSVRKSAVELCFRRLGIERLSIGDVQRLEWDALESKIRRWIRAARACVRIIFASERRLCDLIFEGLVGDDAPFAETVKGAAVQLLSFAEAISIGRRSPEKLFKILDLHDALMDLLPDISAIFQSRALESIPTQVKDIIARLAEAVRGILSEFENAVLREPSQIAVRGGTIHPLTRYVMNYVSLISDYKQTLIQLIVSRPPVSSQLSGEDSGIALPNTDLPEPANQSPLSSHLVWIIFILQHNMEIKAQLYKDVSLSRLFLMNNWHYILQKVKGSPELQEMIGGSYLKKLTARFRQLATSYERATWVKILHCLRDEGLHVGGSFSSSVSKSTLRERFRAFNAAFDDVHRTQAMWSVPDSQLREELRISISEILLPAYRAFLGRFRHHIESGRHPDMYIKYSAEDLELALSDFFEGCAPPLHGRRK</sequence>
<dbReference type="GO" id="GO:0005546">
    <property type="term" value="F:phosphatidylinositol-4,5-bisphosphate binding"/>
    <property type="evidence" value="ECO:0007669"/>
    <property type="project" value="InterPro"/>
</dbReference>
<comment type="caution">
    <text evidence="6">The sequence shown here is derived from an EMBL/GenBank/DDBJ whole genome shotgun (WGS) entry which is preliminary data.</text>
</comment>
<protein>
    <recommendedName>
        <fullName evidence="3">Exocyst subunit Exo70 family protein</fullName>
    </recommendedName>
</protein>
<keyword evidence="3" id="KW-0268">Exocytosis</keyword>
<dbReference type="GO" id="GO:0015031">
    <property type="term" value="P:protein transport"/>
    <property type="evidence" value="ECO:0007669"/>
    <property type="project" value="UniProtKB-KW"/>
</dbReference>
<evidence type="ECO:0000256" key="3">
    <source>
        <dbReference type="RuleBase" id="RU365026"/>
    </source>
</evidence>
<dbReference type="InterPro" id="IPR004140">
    <property type="entry name" value="Exo70"/>
</dbReference>
<comment type="similarity">
    <text evidence="1 3">Belongs to the EXO70 family.</text>
</comment>
<comment type="function">
    <text evidence="3">Component of the exocyst complex.</text>
</comment>
<dbReference type="EMBL" id="JADCNM010000008">
    <property type="protein sequence ID" value="KAG0471436.1"/>
    <property type="molecule type" value="Genomic_DNA"/>
</dbReference>
<dbReference type="Proteomes" id="UP000639772">
    <property type="component" value="Unassembled WGS sequence"/>
</dbReference>
<dbReference type="PANTHER" id="PTHR12542">
    <property type="entry name" value="EXOCYST COMPLEX PROTEIN EXO70"/>
    <property type="match status" value="1"/>
</dbReference>
<dbReference type="SUPFAM" id="SSF74788">
    <property type="entry name" value="Cullin repeat-like"/>
    <property type="match status" value="1"/>
</dbReference>
<proteinExistence type="inferred from homology"/>
<dbReference type="InterPro" id="IPR016159">
    <property type="entry name" value="Cullin_repeat-like_dom_sf"/>
</dbReference>
<keyword evidence="2 3" id="KW-0813">Transport</keyword>
<gene>
    <name evidence="6" type="ORF">HPP92_015982</name>
</gene>
<dbReference type="PANTHER" id="PTHR12542:SF7">
    <property type="entry name" value="EXOCYST SUBUNIT EXO70 FAMILY PROTEIN"/>
    <property type="match status" value="1"/>
</dbReference>
<evidence type="ECO:0000256" key="4">
    <source>
        <dbReference type="SAM" id="MobiDB-lite"/>
    </source>
</evidence>
<dbReference type="GO" id="GO:0000145">
    <property type="term" value="C:exocyst"/>
    <property type="evidence" value="ECO:0007669"/>
    <property type="project" value="InterPro"/>
</dbReference>
<evidence type="ECO:0000313" key="6">
    <source>
        <dbReference type="EMBL" id="KAG0471436.1"/>
    </source>
</evidence>
<evidence type="ECO:0000256" key="1">
    <source>
        <dbReference type="ARBA" id="ARBA00006756"/>
    </source>
</evidence>
<keyword evidence="3" id="KW-0653">Protein transport</keyword>
<dbReference type="AlphaFoldDB" id="A0A835QIB1"/>
<dbReference type="InterPro" id="IPR046364">
    <property type="entry name" value="Exo70_C"/>
</dbReference>
<feature type="domain" description="Exocyst complex subunit Exo70 C-terminal" evidence="5">
    <location>
        <begin position="278"/>
        <end position="649"/>
    </location>
</feature>
<organism evidence="6 7">
    <name type="scientific">Vanilla planifolia</name>
    <name type="common">Vanilla</name>
    <dbReference type="NCBI Taxonomy" id="51239"/>
    <lineage>
        <taxon>Eukaryota</taxon>
        <taxon>Viridiplantae</taxon>
        <taxon>Streptophyta</taxon>
        <taxon>Embryophyta</taxon>
        <taxon>Tracheophyta</taxon>
        <taxon>Spermatophyta</taxon>
        <taxon>Magnoliopsida</taxon>
        <taxon>Liliopsida</taxon>
        <taxon>Asparagales</taxon>
        <taxon>Orchidaceae</taxon>
        <taxon>Vanilloideae</taxon>
        <taxon>Vanilleae</taxon>
        <taxon>Vanilla</taxon>
    </lineage>
</organism>
<evidence type="ECO:0000256" key="2">
    <source>
        <dbReference type="ARBA" id="ARBA00022448"/>
    </source>
</evidence>
<dbReference type="Gene3D" id="1.20.1280.170">
    <property type="entry name" value="Exocyst complex component Exo70"/>
    <property type="match status" value="1"/>
</dbReference>
<feature type="region of interest" description="Disordered" evidence="4">
    <location>
        <begin position="158"/>
        <end position="193"/>
    </location>
</feature>
<reference evidence="6 7" key="1">
    <citation type="journal article" date="2020" name="Nat. Food">
        <title>A phased Vanilla planifolia genome enables genetic improvement of flavour and production.</title>
        <authorList>
            <person name="Hasing T."/>
            <person name="Tang H."/>
            <person name="Brym M."/>
            <person name="Khazi F."/>
            <person name="Huang T."/>
            <person name="Chambers A.H."/>
        </authorList>
    </citation>
    <scope>NUCLEOTIDE SEQUENCE [LARGE SCALE GENOMIC DNA]</scope>
    <source>
        <tissue evidence="6">Leaf</tissue>
    </source>
</reference>
<dbReference type="OrthoDB" id="1922221at2759"/>
<dbReference type="Pfam" id="PF03081">
    <property type="entry name" value="Exo70_C"/>
    <property type="match status" value="1"/>
</dbReference>
<name>A0A835QIB1_VANPL</name>